<comment type="caution">
    <text evidence="2">The sequence shown here is derived from an EMBL/GenBank/DDBJ whole genome shotgun (WGS) entry which is preliminary data.</text>
</comment>
<evidence type="ECO:0000256" key="1">
    <source>
        <dbReference type="SAM" id="MobiDB-lite"/>
    </source>
</evidence>
<reference evidence="3" key="1">
    <citation type="submission" date="2024-07" db="EMBL/GenBank/DDBJ databases">
        <title>Two chromosome-level genome assemblies of Korean endemic species Abeliophyllum distichum and Forsythia ovata (Oleaceae).</title>
        <authorList>
            <person name="Jang H."/>
        </authorList>
    </citation>
    <scope>NUCLEOTIDE SEQUENCE [LARGE SCALE GENOMIC DNA]</scope>
</reference>
<dbReference type="AlphaFoldDB" id="A0ABD1U1U3"/>
<accession>A0ABD1U1U3</accession>
<name>A0ABD1U1U3_9LAMI</name>
<evidence type="ECO:0000313" key="3">
    <source>
        <dbReference type="Proteomes" id="UP001604336"/>
    </source>
</evidence>
<proteinExistence type="predicted"/>
<keyword evidence="3" id="KW-1185">Reference proteome</keyword>
<evidence type="ECO:0000313" key="2">
    <source>
        <dbReference type="EMBL" id="KAL2518688.1"/>
    </source>
</evidence>
<protein>
    <submittedName>
        <fullName evidence="2">Patellin-3-like</fullName>
    </submittedName>
</protein>
<gene>
    <name evidence="2" type="ORF">Adt_14935</name>
</gene>
<dbReference type="Proteomes" id="UP001604336">
    <property type="component" value="Unassembled WGS sequence"/>
</dbReference>
<organism evidence="2 3">
    <name type="scientific">Abeliophyllum distichum</name>
    <dbReference type="NCBI Taxonomy" id="126358"/>
    <lineage>
        <taxon>Eukaryota</taxon>
        <taxon>Viridiplantae</taxon>
        <taxon>Streptophyta</taxon>
        <taxon>Embryophyta</taxon>
        <taxon>Tracheophyta</taxon>
        <taxon>Spermatophyta</taxon>
        <taxon>Magnoliopsida</taxon>
        <taxon>eudicotyledons</taxon>
        <taxon>Gunneridae</taxon>
        <taxon>Pentapetalae</taxon>
        <taxon>asterids</taxon>
        <taxon>lamiids</taxon>
        <taxon>Lamiales</taxon>
        <taxon>Oleaceae</taxon>
        <taxon>Forsythieae</taxon>
        <taxon>Abeliophyllum</taxon>
    </lineage>
</organism>
<dbReference type="EMBL" id="JBFOLK010000004">
    <property type="protein sequence ID" value="KAL2518688.1"/>
    <property type="molecule type" value="Genomic_DNA"/>
</dbReference>
<sequence>MAEETKKPTTEGVVVFDICLAETPTTTVVEKEGPLQPQPELEKVGKLLVEGEKEAKTIEDEKVVESASFKKESNKVDDLIDPEKKALDEFKHLIQEALNKHEFTASLPPLPPAKEEKNKE</sequence>
<feature type="region of interest" description="Disordered" evidence="1">
    <location>
        <begin position="101"/>
        <end position="120"/>
    </location>
</feature>